<accession>A0A1I0ZKI4</accession>
<reference evidence="1 2" key="1">
    <citation type="submission" date="2016-10" db="EMBL/GenBank/DDBJ databases">
        <authorList>
            <person name="de Groot N.N."/>
        </authorList>
    </citation>
    <scope>NUCLEOTIDE SEQUENCE [LARGE SCALE GENOMIC DNA]</scope>
    <source>
        <strain evidence="1 2">CGMCC 1.3702</strain>
    </source>
</reference>
<dbReference type="Pfam" id="PF09148">
    <property type="entry name" value="DUF1934"/>
    <property type="match status" value="1"/>
</dbReference>
<proteinExistence type="predicted"/>
<keyword evidence="2" id="KW-1185">Reference proteome</keyword>
<dbReference type="STRING" id="237679.SAMN04488072_11211"/>
<dbReference type="Proteomes" id="UP000198642">
    <property type="component" value="Unassembled WGS sequence"/>
</dbReference>
<evidence type="ECO:0000313" key="2">
    <source>
        <dbReference type="Proteomes" id="UP000198642"/>
    </source>
</evidence>
<dbReference type="OrthoDB" id="2352933at2"/>
<dbReference type="SUPFAM" id="SSF50814">
    <property type="entry name" value="Lipocalins"/>
    <property type="match status" value="1"/>
</dbReference>
<protein>
    <submittedName>
        <fullName evidence="1">Uncharacterized beta-barrel protein YwiB, DUF1934 family</fullName>
    </submittedName>
</protein>
<organism evidence="1 2">
    <name type="scientific">Lentibacillus halodurans</name>
    <dbReference type="NCBI Taxonomy" id="237679"/>
    <lineage>
        <taxon>Bacteria</taxon>
        <taxon>Bacillati</taxon>
        <taxon>Bacillota</taxon>
        <taxon>Bacilli</taxon>
        <taxon>Bacillales</taxon>
        <taxon>Bacillaceae</taxon>
        <taxon>Lentibacillus</taxon>
    </lineage>
</organism>
<gene>
    <name evidence="1" type="ORF">SAMN04488072_11211</name>
</gene>
<dbReference type="RefSeq" id="WP_090239478.1">
    <property type="nucleotide sequence ID" value="NZ_FOJW01000012.1"/>
</dbReference>
<name>A0A1I0ZKI4_9BACI</name>
<dbReference type="EMBL" id="FOJW01000012">
    <property type="protein sequence ID" value="SFB25987.1"/>
    <property type="molecule type" value="Genomic_DNA"/>
</dbReference>
<sequence length="147" mass="17069">MNKTPKQVAVELQTAIDDNGQMEYNTVRQTGRFYRKENMDVLTYNETADDGSPIYNMITILTDKVSVKRTGSISMHQQFRKQKTSENVFQHPHGNLHMETFTNTINYQALSEHQDGLLTIDYTVKLNGQDERKHQLTLMIRTKEDSQ</sequence>
<evidence type="ECO:0000313" key="1">
    <source>
        <dbReference type="EMBL" id="SFB25987.1"/>
    </source>
</evidence>
<dbReference type="Gene3D" id="2.40.128.20">
    <property type="match status" value="1"/>
</dbReference>
<dbReference type="AlphaFoldDB" id="A0A1I0ZKI4"/>
<dbReference type="InterPro" id="IPR015231">
    <property type="entry name" value="DUF1934"/>
</dbReference>
<dbReference type="InterPro" id="IPR012674">
    <property type="entry name" value="Calycin"/>
</dbReference>